<dbReference type="InterPro" id="IPR029061">
    <property type="entry name" value="THDP-binding"/>
</dbReference>
<dbReference type="AlphaFoldDB" id="A0A2G9RXX8"/>
<dbReference type="PANTHER" id="PTHR23152:SF4">
    <property type="entry name" value="2-OXOADIPATE DEHYDROGENASE COMPLEX COMPONENT E1"/>
    <property type="match status" value="1"/>
</dbReference>
<sequence>MTKAKGVAIGIVDHGLARLVTAYREHGHKAAKINPLFVGQAVMDMVPEIQVITEGLHGPFHTAGILNMGKEEATLEEILEYLDHTYCGQLSIETSQLQHLEEREWFSKRFEELKRENLSTEERKHLARLMLECQVTYI</sequence>
<dbReference type="EMBL" id="KV930769">
    <property type="protein sequence ID" value="PIO32073.1"/>
    <property type="molecule type" value="Genomic_DNA"/>
</dbReference>
<organism evidence="5 6">
    <name type="scientific">Aquarana catesbeiana</name>
    <name type="common">American bullfrog</name>
    <name type="synonym">Rana catesbeiana</name>
    <dbReference type="NCBI Taxonomy" id="8400"/>
    <lineage>
        <taxon>Eukaryota</taxon>
        <taxon>Metazoa</taxon>
        <taxon>Chordata</taxon>
        <taxon>Craniata</taxon>
        <taxon>Vertebrata</taxon>
        <taxon>Euteleostomi</taxon>
        <taxon>Amphibia</taxon>
        <taxon>Batrachia</taxon>
        <taxon>Anura</taxon>
        <taxon>Neobatrachia</taxon>
        <taxon>Ranoidea</taxon>
        <taxon>Ranidae</taxon>
        <taxon>Aquarana</taxon>
    </lineage>
</organism>
<comment type="cofactor">
    <cofactor evidence="1">
        <name>thiamine diphosphate</name>
        <dbReference type="ChEBI" id="CHEBI:58937"/>
    </cofactor>
</comment>
<gene>
    <name evidence="5" type="ORF">AB205_0139240</name>
</gene>
<dbReference type="Proteomes" id="UP000228934">
    <property type="component" value="Unassembled WGS sequence"/>
</dbReference>
<dbReference type="InterPro" id="IPR011603">
    <property type="entry name" value="2oxoglutarate_DH_E1"/>
</dbReference>
<evidence type="ECO:0000256" key="4">
    <source>
        <dbReference type="ARBA" id="ARBA00023052"/>
    </source>
</evidence>
<dbReference type="Gene3D" id="1.10.287.1150">
    <property type="entry name" value="TPP helical domain"/>
    <property type="match status" value="1"/>
</dbReference>
<dbReference type="SUPFAM" id="SSF52518">
    <property type="entry name" value="Thiamin diphosphate-binding fold (THDP-binding)"/>
    <property type="match status" value="1"/>
</dbReference>
<evidence type="ECO:0000313" key="5">
    <source>
        <dbReference type="EMBL" id="PIO32073.1"/>
    </source>
</evidence>
<evidence type="ECO:0000256" key="2">
    <source>
        <dbReference type="ARBA" id="ARBA00006936"/>
    </source>
</evidence>
<keyword evidence="3" id="KW-0560">Oxidoreductase</keyword>
<dbReference type="PANTHER" id="PTHR23152">
    <property type="entry name" value="2-OXOGLUTARATE DEHYDROGENASE"/>
    <property type="match status" value="1"/>
</dbReference>
<dbReference type="GO" id="GO:0030976">
    <property type="term" value="F:thiamine pyrophosphate binding"/>
    <property type="evidence" value="ECO:0007669"/>
    <property type="project" value="InterPro"/>
</dbReference>
<accession>A0A2G9RXX8</accession>
<protein>
    <recommendedName>
        <fullName evidence="7">Dehydrogenase E1 component domain-containing protein</fullName>
    </recommendedName>
</protein>
<evidence type="ECO:0000256" key="1">
    <source>
        <dbReference type="ARBA" id="ARBA00001964"/>
    </source>
</evidence>
<dbReference type="GO" id="GO:0016624">
    <property type="term" value="F:oxidoreductase activity, acting on the aldehyde or oxo group of donors, disulfide as acceptor"/>
    <property type="evidence" value="ECO:0007669"/>
    <property type="project" value="InterPro"/>
</dbReference>
<evidence type="ECO:0000256" key="3">
    <source>
        <dbReference type="ARBA" id="ARBA00023002"/>
    </source>
</evidence>
<dbReference type="OrthoDB" id="413077at2759"/>
<keyword evidence="6" id="KW-1185">Reference proteome</keyword>
<comment type="similarity">
    <text evidence="2">Belongs to the alpha-ketoglutarate dehydrogenase family.</text>
</comment>
<name>A0A2G9RXX8_AQUCT</name>
<evidence type="ECO:0008006" key="7">
    <source>
        <dbReference type="Google" id="ProtNLM"/>
    </source>
</evidence>
<proteinExistence type="inferred from homology"/>
<dbReference type="FunFam" id="1.10.287.1150:FF:000005">
    <property type="entry name" value="probable 2-oxoglutarate dehydrogenase E1 component DHKTD1, mitochondrial"/>
    <property type="match status" value="1"/>
</dbReference>
<keyword evidence="4" id="KW-0786">Thiamine pyrophosphate</keyword>
<evidence type="ECO:0000313" key="6">
    <source>
        <dbReference type="Proteomes" id="UP000228934"/>
    </source>
</evidence>
<reference evidence="6" key="1">
    <citation type="journal article" date="2017" name="Nat. Commun.">
        <title>The North American bullfrog draft genome provides insight into hormonal regulation of long noncoding RNA.</title>
        <authorList>
            <person name="Hammond S.A."/>
            <person name="Warren R.L."/>
            <person name="Vandervalk B.P."/>
            <person name="Kucuk E."/>
            <person name="Khan H."/>
            <person name="Gibb E.A."/>
            <person name="Pandoh P."/>
            <person name="Kirk H."/>
            <person name="Zhao Y."/>
            <person name="Jones M."/>
            <person name="Mungall A.J."/>
            <person name="Coope R."/>
            <person name="Pleasance S."/>
            <person name="Moore R.A."/>
            <person name="Holt R.A."/>
            <person name="Round J.M."/>
            <person name="Ohora S."/>
            <person name="Walle B.V."/>
            <person name="Veldhoen N."/>
            <person name="Helbing C.C."/>
            <person name="Birol I."/>
        </authorList>
    </citation>
    <scope>NUCLEOTIDE SEQUENCE [LARGE SCALE GENOMIC DNA]</scope>
</reference>